<name>A0ABQ8H5K9_9ROSI</name>
<keyword evidence="2" id="KW-0325">Glycoprotein</keyword>
<organism evidence="7 8">
    <name type="scientific">Xanthoceras sorbifolium</name>
    <dbReference type="NCBI Taxonomy" id="99658"/>
    <lineage>
        <taxon>Eukaryota</taxon>
        <taxon>Viridiplantae</taxon>
        <taxon>Streptophyta</taxon>
        <taxon>Embryophyta</taxon>
        <taxon>Tracheophyta</taxon>
        <taxon>Spermatophyta</taxon>
        <taxon>Magnoliopsida</taxon>
        <taxon>eudicotyledons</taxon>
        <taxon>Gunneridae</taxon>
        <taxon>Pentapetalae</taxon>
        <taxon>rosids</taxon>
        <taxon>malvids</taxon>
        <taxon>Sapindales</taxon>
        <taxon>Sapindaceae</taxon>
        <taxon>Xanthoceroideae</taxon>
        <taxon>Xanthoceras</taxon>
    </lineage>
</organism>
<dbReference type="PANTHER" id="PTHR31044:SF25">
    <property type="entry name" value="PLASMODESMATA CALLOSE-BINDING PROTEIN 3"/>
    <property type="match status" value="1"/>
</dbReference>
<evidence type="ECO:0000313" key="7">
    <source>
        <dbReference type="EMBL" id="KAH7549221.1"/>
    </source>
</evidence>
<keyword evidence="2" id="KW-0336">GPI-anchor</keyword>
<gene>
    <name evidence="7" type="ORF">JRO89_XS13G0000700</name>
</gene>
<feature type="chain" id="PRO_5045160399" description="X8 domain-containing protein" evidence="5">
    <location>
        <begin position="20"/>
        <end position="232"/>
    </location>
</feature>
<feature type="signal peptide" evidence="5">
    <location>
        <begin position="1"/>
        <end position="19"/>
    </location>
</feature>
<evidence type="ECO:0000259" key="6">
    <source>
        <dbReference type="SMART" id="SM00768"/>
    </source>
</evidence>
<dbReference type="PANTHER" id="PTHR31044">
    <property type="entry name" value="BETA-1,3 GLUCANASE"/>
    <property type="match status" value="1"/>
</dbReference>
<comment type="subcellular location">
    <subcellularLocation>
        <location evidence="1">Cell membrane</location>
        <topology evidence="1">Lipid-anchor</topology>
        <topology evidence="1">GPI-anchor</topology>
    </subcellularLocation>
</comment>
<keyword evidence="2" id="KW-0449">Lipoprotein</keyword>
<dbReference type="EMBL" id="JAFEMO010000013">
    <property type="protein sequence ID" value="KAH7549221.1"/>
    <property type="molecule type" value="Genomic_DNA"/>
</dbReference>
<evidence type="ECO:0000313" key="8">
    <source>
        <dbReference type="Proteomes" id="UP000827721"/>
    </source>
</evidence>
<keyword evidence="2" id="KW-0472">Membrane</keyword>
<evidence type="ECO:0000256" key="1">
    <source>
        <dbReference type="ARBA" id="ARBA00004609"/>
    </source>
</evidence>
<keyword evidence="8" id="KW-1185">Reference proteome</keyword>
<evidence type="ECO:0000256" key="2">
    <source>
        <dbReference type="ARBA" id="ARBA00022622"/>
    </source>
</evidence>
<dbReference type="Proteomes" id="UP000827721">
    <property type="component" value="Unassembled WGS sequence"/>
</dbReference>
<dbReference type="InterPro" id="IPR044788">
    <property type="entry name" value="X8_dom_prot"/>
</dbReference>
<sequence length="232" mass="26701">MAALVLLALILAMADHSSATWCVCKEGLGESAWQKALDYACGAGADCNPIKSNGACFNPNTVKAHCSFAVNSYFQKKGQAQGSCDFAGTATFSTSDPSQYCWLFLPFFYNQLFRQHNTNNYSCHNESPYHHDALDHNAIHHHADNRNHHADNRNHHTYNRNHHADNRNHHLTVHDNTVKWSVRRSWDWCRPFRSWYQHRLQSRWGETPKLQLLLYLKDPLVFRLNVLVGLKS</sequence>
<feature type="domain" description="X8" evidence="6">
    <location>
        <begin position="20"/>
        <end position="103"/>
    </location>
</feature>
<accession>A0ABQ8H5K9</accession>
<dbReference type="SMART" id="SM00768">
    <property type="entry name" value="X8"/>
    <property type="match status" value="1"/>
</dbReference>
<dbReference type="Gene3D" id="1.20.58.1040">
    <property type="match status" value="1"/>
</dbReference>
<reference evidence="7 8" key="1">
    <citation type="submission" date="2021-02" db="EMBL/GenBank/DDBJ databases">
        <title>Plant Genome Project.</title>
        <authorList>
            <person name="Zhang R.-G."/>
        </authorList>
    </citation>
    <scope>NUCLEOTIDE SEQUENCE [LARGE SCALE GENOMIC DNA]</scope>
    <source>
        <tissue evidence="7">Leaves</tissue>
    </source>
</reference>
<evidence type="ECO:0000256" key="5">
    <source>
        <dbReference type="SAM" id="SignalP"/>
    </source>
</evidence>
<comment type="caution">
    <text evidence="7">The sequence shown here is derived from an EMBL/GenBank/DDBJ whole genome shotgun (WGS) entry which is preliminary data.</text>
</comment>
<evidence type="ECO:0000256" key="4">
    <source>
        <dbReference type="SAM" id="MobiDB-lite"/>
    </source>
</evidence>
<keyword evidence="3 5" id="KW-0732">Signal</keyword>
<dbReference type="Pfam" id="PF07983">
    <property type="entry name" value="X8"/>
    <property type="match status" value="1"/>
</dbReference>
<feature type="region of interest" description="Disordered" evidence="4">
    <location>
        <begin position="146"/>
        <end position="170"/>
    </location>
</feature>
<dbReference type="InterPro" id="IPR012946">
    <property type="entry name" value="X8"/>
</dbReference>
<proteinExistence type="predicted"/>
<protein>
    <recommendedName>
        <fullName evidence="6">X8 domain-containing protein</fullName>
    </recommendedName>
</protein>
<evidence type="ECO:0000256" key="3">
    <source>
        <dbReference type="ARBA" id="ARBA00022729"/>
    </source>
</evidence>